<gene>
    <name evidence="1" type="ORF">A3F61_01030</name>
</gene>
<protein>
    <submittedName>
        <fullName evidence="1">Uncharacterized protein</fullName>
    </submittedName>
</protein>
<comment type="caution">
    <text evidence="1">The sequence shown here is derived from an EMBL/GenBank/DDBJ whole genome shotgun (WGS) entry which is preliminary data.</text>
</comment>
<evidence type="ECO:0000313" key="1">
    <source>
        <dbReference type="EMBL" id="OGY12294.1"/>
    </source>
</evidence>
<name>A0A1G1VA00_9BACT</name>
<accession>A0A1G1VA00</accession>
<dbReference type="AlphaFoldDB" id="A0A1G1VA00"/>
<sequence>MTCEEDQRTNELDVWIESPAGKLVYDTMYGVYMYQHEVSIHLERLFGHDIVDMLPYYDDKVEGAAELLGLGAVVDHSLFQPERVAQFVARVPVEDIHHAAYFPETNRLVLSAPNTFFFPRGWEMDGRIESLPEYLTGDCNFVLGMTATIKVNGWKIFDNIGLGYTMAGVEGAADGLLAHGYIPLARGANRYTRLA</sequence>
<dbReference type="EMBL" id="MHCA01000022">
    <property type="protein sequence ID" value="OGY12294.1"/>
    <property type="molecule type" value="Genomic_DNA"/>
</dbReference>
<organism evidence="1 2">
    <name type="scientific">Candidatus Blackburnbacteria bacterium RIFCSPHIGHO2_12_FULL_41_13b</name>
    <dbReference type="NCBI Taxonomy" id="1797517"/>
    <lineage>
        <taxon>Bacteria</taxon>
        <taxon>Candidatus Blackburniibacteriota</taxon>
    </lineage>
</organism>
<dbReference type="Proteomes" id="UP000178272">
    <property type="component" value="Unassembled WGS sequence"/>
</dbReference>
<reference evidence="1 2" key="1">
    <citation type="journal article" date="2016" name="Nat. Commun.">
        <title>Thousands of microbial genomes shed light on interconnected biogeochemical processes in an aquifer system.</title>
        <authorList>
            <person name="Anantharaman K."/>
            <person name="Brown C.T."/>
            <person name="Hug L.A."/>
            <person name="Sharon I."/>
            <person name="Castelle C.J."/>
            <person name="Probst A.J."/>
            <person name="Thomas B.C."/>
            <person name="Singh A."/>
            <person name="Wilkins M.J."/>
            <person name="Karaoz U."/>
            <person name="Brodie E.L."/>
            <person name="Williams K.H."/>
            <person name="Hubbard S.S."/>
            <person name="Banfield J.F."/>
        </authorList>
    </citation>
    <scope>NUCLEOTIDE SEQUENCE [LARGE SCALE GENOMIC DNA]</scope>
</reference>
<proteinExistence type="predicted"/>
<evidence type="ECO:0000313" key="2">
    <source>
        <dbReference type="Proteomes" id="UP000178272"/>
    </source>
</evidence>